<keyword evidence="6 7" id="KW-0472">Membrane</keyword>
<feature type="domain" description="ABC transmembrane type-1" evidence="8">
    <location>
        <begin position="95"/>
        <end position="313"/>
    </location>
</feature>
<proteinExistence type="inferred from homology"/>
<evidence type="ECO:0000313" key="10">
    <source>
        <dbReference type="Proteomes" id="UP000215694"/>
    </source>
</evidence>
<evidence type="ECO:0000256" key="4">
    <source>
        <dbReference type="ARBA" id="ARBA00022692"/>
    </source>
</evidence>
<dbReference type="Gene3D" id="1.10.3720.10">
    <property type="entry name" value="MetI-like"/>
    <property type="match status" value="1"/>
</dbReference>
<evidence type="ECO:0000256" key="3">
    <source>
        <dbReference type="ARBA" id="ARBA00022475"/>
    </source>
</evidence>
<dbReference type="PANTHER" id="PTHR43227:SF11">
    <property type="entry name" value="BLL4140 PROTEIN"/>
    <property type="match status" value="1"/>
</dbReference>
<evidence type="ECO:0000256" key="5">
    <source>
        <dbReference type="ARBA" id="ARBA00022989"/>
    </source>
</evidence>
<dbReference type="AlphaFoldDB" id="A0A371IZN4"/>
<evidence type="ECO:0000256" key="1">
    <source>
        <dbReference type="ARBA" id="ARBA00004651"/>
    </source>
</evidence>
<feature type="transmembrane region" description="Helical" evidence="7">
    <location>
        <begin position="292"/>
        <end position="313"/>
    </location>
</feature>
<feature type="transmembrane region" description="Helical" evidence="7">
    <location>
        <begin position="132"/>
        <end position="156"/>
    </location>
</feature>
<protein>
    <submittedName>
        <fullName evidence="9">Sugar ABC transporter permease</fullName>
    </submittedName>
</protein>
<keyword evidence="10" id="KW-1185">Reference proteome</keyword>
<dbReference type="PANTHER" id="PTHR43227">
    <property type="entry name" value="BLL4140 PROTEIN"/>
    <property type="match status" value="1"/>
</dbReference>
<evidence type="ECO:0000256" key="6">
    <source>
        <dbReference type="ARBA" id="ARBA00023136"/>
    </source>
</evidence>
<keyword evidence="2 7" id="KW-0813">Transport</keyword>
<feature type="transmembrane region" description="Helical" evidence="7">
    <location>
        <begin position="36"/>
        <end position="57"/>
    </location>
</feature>
<evidence type="ECO:0000259" key="8">
    <source>
        <dbReference type="PROSITE" id="PS50928"/>
    </source>
</evidence>
<feature type="transmembrane region" description="Helical" evidence="7">
    <location>
        <begin position="239"/>
        <end position="263"/>
    </location>
</feature>
<reference evidence="9 10" key="1">
    <citation type="journal article" date="2017" name="Genome Announc.">
        <title>Draft Genome Sequence of Romboutsia weinsteinii sp. nov. Strain CCRI-19649(T) Isolated from Surface Water.</title>
        <authorList>
            <person name="Maheux A.F."/>
            <person name="Boudreau D.K."/>
            <person name="Berube E."/>
            <person name="Boissinot M."/>
            <person name="Cantin P."/>
            <person name="Raymond F."/>
            <person name="Corbeil J."/>
            <person name="Omar R.F."/>
            <person name="Bergeron M.G."/>
        </authorList>
    </citation>
    <scope>NUCLEOTIDE SEQUENCE [LARGE SCALE GENOMIC DNA]</scope>
    <source>
        <strain evidence="9 10">CCRI-19649</strain>
    </source>
</reference>
<accession>A0A371IZN4</accession>
<dbReference type="InterPro" id="IPR000515">
    <property type="entry name" value="MetI-like"/>
</dbReference>
<comment type="caution">
    <text evidence="9">The sequence shown here is derived from an EMBL/GenBank/DDBJ whole genome shotgun (WGS) entry which is preliminary data.</text>
</comment>
<evidence type="ECO:0000256" key="2">
    <source>
        <dbReference type="ARBA" id="ARBA00022448"/>
    </source>
</evidence>
<organism evidence="9 10">
    <name type="scientific">Romboutsia weinsteinii</name>
    <dbReference type="NCBI Taxonomy" id="2020949"/>
    <lineage>
        <taxon>Bacteria</taxon>
        <taxon>Bacillati</taxon>
        <taxon>Bacillota</taxon>
        <taxon>Clostridia</taxon>
        <taxon>Peptostreptococcales</taxon>
        <taxon>Peptostreptococcaceae</taxon>
        <taxon>Romboutsia</taxon>
    </lineage>
</organism>
<dbReference type="InterPro" id="IPR035906">
    <property type="entry name" value="MetI-like_sf"/>
</dbReference>
<dbReference type="CDD" id="cd06261">
    <property type="entry name" value="TM_PBP2"/>
    <property type="match status" value="1"/>
</dbReference>
<dbReference type="GO" id="GO:0005886">
    <property type="term" value="C:plasma membrane"/>
    <property type="evidence" value="ECO:0007669"/>
    <property type="project" value="UniProtKB-SubCell"/>
</dbReference>
<dbReference type="Pfam" id="PF00528">
    <property type="entry name" value="BPD_transp_1"/>
    <property type="match status" value="1"/>
</dbReference>
<feature type="transmembrane region" description="Helical" evidence="7">
    <location>
        <begin position="99"/>
        <end position="120"/>
    </location>
</feature>
<dbReference type="InterPro" id="IPR050809">
    <property type="entry name" value="UgpAE/MalFG_permease"/>
</dbReference>
<sequence>MTVETKTAASKKPQKKDFKFKNIIGKTPKEKSRNRFIFCCVTPTFLLFLLFKIYPMISAAKMSLYRSTGLSSAPTFIGFENFTTLFNDPVFWKSLGNTFFLLGVFPLATMLLALFFAVILTQGKIFEWEKTLYRLVFFLPNVLSMVVIGMLFMYIYDFNLGILNSFLDFVGMGALKRTWLGESSTVMWALAFTMVWQAAGYYMVMYISGINRIPEDLYEAATLDGASPIKQFFIITLPLIWEVVRVTITFFITGAFNLSFIFVKVMTKGGPNNASQTLLNYMDTQAFMNANYGYAMAISVVVFVIAIALALIVKKITEREVIEL</sequence>
<dbReference type="EMBL" id="NOJY02000037">
    <property type="protein sequence ID" value="RDY26032.1"/>
    <property type="molecule type" value="Genomic_DNA"/>
</dbReference>
<dbReference type="PROSITE" id="PS50928">
    <property type="entry name" value="ABC_TM1"/>
    <property type="match status" value="1"/>
</dbReference>
<keyword evidence="4 7" id="KW-0812">Transmembrane</keyword>
<gene>
    <name evidence="9" type="ORF">CHL78_015230</name>
</gene>
<feature type="transmembrane region" description="Helical" evidence="7">
    <location>
        <begin position="185"/>
        <end position="204"/>
    </location>
</feature>
<name>A0A371IZN4_9FIRM</name>
<dbReference type="SUPFAM" id="SSF161098">
    <property type="entry name" value="MetI-like"/>
    <property type="match status" value="1"/>
</dbReference>
<keyword evidence="5 7" id="KW-1133">Transmembrane helix</keyword>
<comment type="subcellular location">
    <subcellularLocation>
        <location evidence="1 7">Cell membrane</location>
        <topology evidence="1 7">Multi-pass membrane protein</topology>
    </subcellularLocation>
</comment>
<dbReference type="Proteomes" id="UP000215694">
    <property type="component" value="Unassembled WGS sequence"/>
</dbReference>
<dbReference type="OrthoDB" id="9786413at2"/>
<keyword evidence="3" id="KW-1003">Cell membrane</keyword>
<evidence type="ECO:0000256" key="7">
    <source>
        <dbReference type="RuleBase" id="RU363032"/>
    </source>
</evidence>
<evidence type="ECO:0000313" key="9">
    <source>
        <dbReference type="EMBL" id="RDY26032.1"/>
    </source>
</evidence>
<dbReference type="GO" id="GO:0055085">
    <property type="term" value="P:transmembrane transport"/>
    <property type="evidence" value="ECO:0007669"/>
    <property type="project" value="InterPro"/>
</dbReference>
<comment type="similarity">
    <text evidence="7">Belongs to the binding-protein-dependent transport system permease family.</text>
</comment>